<dbReference type="EMBL" id="HACA01020556">
    <property type="protein sequence ID" value="CDW37917.1"/>
    <property type="molecule type" value="Transcribed_RNA"/>
</dbReference>
<name>A0A0K2UJ16_LEPSM</name>
<organism evidence="2">
    <name type="scientific">Lepeophtheirus salmonis</name>
    <name type="common">Salmon louse</name>
    <name type="synonym">Caligus salmonis</name>
    <dbReference type="NCBI Taxonomy" id="72036"/>
    <lineage>
        <taxon>Eukaryota</taxon>
        <taxon>Metazoa</taxon>
        <taxon>Ecdysozoa</taxon>
        <taxon>Arthropoda</taxon>
        <taxon>Crustacea</taxon>
        <taxon>Multicrustacea</taxon>
        <taxon>Hexanauplia</taxon>
        <taxon>Copepoda</taxon>
        <taxon>Siphonostomatoida</taxon>
        <taxon>Caligidae</taxon>
        <taxon>Lepeophtheirus</taxon>
    </lineage>
</organism>
<sequence>MKCHDGYAPLIQNTLQLVRISMLIFDFFLLTIYSIFISKHMYVNHIEGALRSIGHFFLKYRPSYHLADNIHFFLFDHALFIQQYL</sequence>
<dbReference type="AlphaFoldDB" id="A0A0K2UJ16"/>
<accession>A0A0K2UJ16</accession>
<keyword evidence="1" id="KW-0472">Membrane</keyword>
<evidence type="ECO:0000313" key="2">
    <source>
        <dbReference type="EMBL" id="CDW37917.1"/>
    </source>
</evidence>
<reference evidence="2" key="1">
    <citation type="submission" date="2014-05" db="EMBL/GenBank/DDBJ databases">
        <authorList>
            <person name="Chronopoulou M."/>
        </authorList>
    </citation>
    <scope>NUCLEOTIDE SEQUENCE</scope>
    <source>
        <tissue evidence="2">Whole organism</tissue>
    </source>
</reference>
<feature type="non-terminal residue" evidence="2">
    <location>
        <position position="85"/>
    </location>
</feature>
<keyword evidence="1" id="KW-1133">Transmembrane helix</keyword>
<protein>
    <submittedName>
        <fullName evidence="2">Uncharacterized protein</fullName>
    </submittedName>
</protein>
<proteinExistence type="predicted"/>
<keyword evidence="1" id="KW-0812">Transmembrane</keyword>
<feature type="transmembrane region" description="Helical" evidence="1">
    <location>
        <begin position="17"/>
        <end position="36"/>
    </location>
</feature>
<evidence type="ECO:0000256" key="1">
    <source>
        <dbReference type="SAM" id="Phobius"/>
    </source>
</evidence>